<feature type="compositionally biased region" description="Low complexity" evidence="1">
    <location>
        <begin position="194"/>
        <end position="208"/>
    </location>
</feature>
<protein>
    <submittedName>
        <fullName evidence="2">Uncharacterized protein</fullName>
    </submittedName>
</protein>
<evidence type="ECO:0000256" key="1">
    <source>
        <dbReference type="SAM" id="MobiDB-lite"/>
    </source>
</evidence>
<evidence type="ECO:0000313" key="2">
    <source>
        <dbReference type="EMBL" id="EUC55133.1"/>
    </source>
</evidence>
<reference evidence="3" key="1">
    <citation type="journal article" date="2014" name="Genome Announc.">
        <title>Draft genome sequence of the plant-pathogenic soil fungus Rhizoctonia solani anastomosis group 3 strain Rhs1AP.</title>
        <authorList>
            <person name="Cubeta M.A."/>
            <person name="Thomas E."/>
            <person name="Dean R.A."/>
            <person name="Jabaji S."/>
            <person name="Neate S.M."/>
            <person name="Tavantzis S."/>
            <person name="Toda T."/>
            <person name="Vilgalys R."/>
            <person name="Bharathan N."/>
            <person name="Fedorova-Abrams N."/>
            <person name="Pakala S.B."/>
            <person name="Pakala S.M."/>
            <person name="Zafar N."/>
            <person name="Joardar V."/>
            <person name="Losada L."/>
            <person name="Nierman W.C."/>
        </authorList>
    </citation>
    <scope>NUCLEOTIDE SEQUENCE [LARGE SCALE GENOMIC DNA]</scope>
    <source>
        <strain evidence="3">AG-3</strain>
    </source>
</reference>
<sequence length="474" mass="53839">MRKFAARDFEDVLQCCIPCFQGLFPAPDDEEIITLLFTLAEWHALAKLRVHTPTTLDRLRAQTAALGRRLRRFEKDITPRYATVETDQEFELRSRREARELIRRRAEATTSITQDATKRQTGFSLKTYKLHALGGYVDAIKMFGTTDSYSTQISELEHRRAKAKARRTNLVNVVKDINKLDRREVHLSRRAEQLAEAQASEQAATSLSNDFMPEPSSNELGTEDDDDFILNLKNHILFRLHSSSAIASQSEQPFTDDERRRVSIPSGVIFQHATLGIRYTTYDIRRGQDTINPRSNHHFVMVNADHDSDHPYWEETTPNHFVASSFGIGYSTGHSLSATYGFIDPASVVRASHLIPAFYYGRGPSLTERQSIGSDSTEGDWDSYYVNRFVDRDMVARYLGFGPGHLRQNSALTDGIPPTDQDPPEEVEEEEGIIDEAELPESEDENEPIVSLSDGDETESDSQYESMLEEDYDI</sequence>
<dbReference type="Proteomes" id="UP000030108">
    <property type="component" value="Unassembled WGS sequence"/>
</dbReference>
<feature type="compositionally biased region" description="Acidic residues" evidence="1">
    <location>
        <begin position="422"/>
        <end position="447"/>
    </location>
</feature>
<dbReference type="EMBL" id="JATN01000322">
    <property type="protein sequence ID" value="EUC55133.1"/>
    <property type="molecule type" value="Genomic_DNA"/>
</dbReference>
<dbReference type="OrthoDB" id="3208495at2759"/>
<dbReference type="AlphaFoldDB" id="X8IYF3"/>
<gene>
    <name evidence="2" type="ORF">RSOL_093500</name>
</gene>
<evidence type="ECO:0000313" key="3">
    <source>
        <dbReference type="Proteomes" id="UP000030108"/>
    </source>
</evidence>
<organism evidence="2 3">
    <name type="scientific">Rhizoctonia solani AG-3 Rhs1AP</name>
    <dbReference type="NCBI Taxonomy" id="1086054"/>
    <lineage>
        <taxon>Eukaryota</taxon>
        <taxon>Fungi</taxon>
        <taxon>Dikarya</taxon>
        <taxon>Basidiomycota</taxon>
        <taxon>Agaricomycotina</taxon>
        <taxon>Agaricomycetes</taxon>
        <taxon>Cantharellales</taxon>
        <taxon>Ceratobasidiaceae</taxon>
        <taxon>Rhizoctonia</taxon>
    </lineage>
</organism>
<accession>X8IYF3</accession>
<name>X8IYF3_9AGAM</name>
<feature type="region of interest" description="Disordered" evidence="1">
    <location>
        <begin position="408"/>
        <end position="474"/>
    </location>
</feature>
<proteinExistence type="predicted"/>
<feature type="region of interest" description="Disordered" evidence="1">
    <location>
        <begin position="193"/>
        <end position="219"/>
    </location>
</feature>
<comment type="caution">
    <text evidence="2">The sequence shown here is derived from an EMBL/GenBank/DDBJ whole genome shotgun (WGS) entry which is preliminary data.</text>
</comment>
<feature type="compositionally biased region" description="Acidic residues" evidence="1">
    <location>
        <begin position="454"/>
        <end position="474"/>
    </location>
</feature>
<feature type="non-terminal residue" evidence="2">
    <location>
        <position position="474"/>
    </location>
</feature>